<evidence type="ECO:0000256" key="2">
    <source>
        <dbReference type="SAM" id="MobiDB-lite"/>
    </source>
</evidence>
<keyword evidence="5" id="KW-1185">Reference proteome</keyword>
<protein>
    <recommendedName>
        <fullName evidence="3">Genetic suppressor element-like domain-containing protein</fullName>
    </recommendedName>
</protein>
<accession>A0ABD3VBQ2</accession>
<dbReference type="PANTHER" id="PTHR17608">
    <property type="entry name" value="GENETIC SUPPRESSOR ELEMENT 1"/>
    <property type="match status" value="1"/>
</dbReference>
<keyword evidence="1" id="KW-0175">Coiled coil</keyword>
<dbReference type="Proteomes" id="UP001634394">
    <property type="component" value="Unassembled WGS sequence"/>
</dbReference>
<feature type="region of interest" description="Disordered" evidence="2">
    <location>
        <begin position="349"/>
        <end position="427"/>
    </location>
</feature>
<dbReference type="InterPro" id="IPR022207">
    <property type="entry name" value="GSE-like"/>
</dbReference>
<feature type="region of interest" description="Disordered" evidence="2">
    <location>
        <begin position="606"/>
        <end position="632"/>
    </location>
</feature>
<feature type="region of interest" description="Disordered" evidence="2">
    <location>
        <begin position="477"/>
        <end position="538"/>
    </location>
</feature>
<feature type="coiled-coil region" evidence="1">
    <location>
        <begin position="1052"/>
        <end position="1114"/>
    </location>
</feature>
<feature type="compositionally biased region" description="Basic and acidic residues" evidence="2">
    <location>
        <begin position="352"/>
        <end position="427"/>
    </location>
</feature>
<feature type="domain" description="Genetic suppressor element-like" evidence="3">
    <location>
        <begin position="727"/>
        <end position="862"/>
    </location>
</feature>
<dbReference type="EMBL" id="JBJQND010000012">
    <property type="protein sequence ID" value="KAL3859019.1"/>
    <property type="molecule type" value="Genomic_DNA"/>
</dbReference>
<dbReference type="Pfam" id="PF12540">
    <property type="entry name" value="DUF3736"/>
    <property type="match status" value="1"/>
</dbReference>
<feature type="compositionally biased region" description="Low complexity" evidence="2">
    <location>
        <begin position="137"/>
        <end position="148"/>
    </location>
</feature>
<comment type="caution">
    <text evidence="4">The sequence shown here is derived from an EMBL/GenBank/DDBJ whole genome shotgun (WGS) entry which is preliminary data.</text>
</comment>
<feature type="region of interest" description="Disordered" evidence="2">
    <location>
        <begin position="106"/>
        <end position="148"/>
    </location>
</feature>
<evidence type="ECO:0000256" key="1">
    <source>
        <dbReference type="SAM" id="Coils"/>
    </source>
</evidence>
<feature type="compositionally biased region" description="Acidic residues" evidence="2">
    <location>
        <begin position="902"/>
        <end position="914"/>
    </location>
</feature>
<feature type="compositionally biased region" description="Basic and acidic residues" evidence="2">
    <location>
        <begin position="505"/>
        <end position="518"/>
    </location>
</feature>
<feature type="region of interest" description="Disordered" evidence="2">
    <location>
        <begin position="891"/>
        <end position="920"/>
    </location>
</feature>
<evidence type="ECO:0000313" key="5">
    <source>
        <dbReference type="Proteomes" id="UP001634394"/>
    </source>
</evidence>
<feature type="region of interest" description="Disordered" evidence="2">
    <location>
        <begin position="551"/>
        <end position="574"/>
    </location>
</feature>
<feature type="compositionally biased region" description="Polar residues" evidence="2">
    <location>
        <begin position="560"/>
        <end position="572"/>
    </location>
</feature>
<evidence type="ECO:0000313" key="4">
    <source>
        <dbReference type="EMBL" id="KAL3859019.1"/>
    </source>
</evidence>
<feature type="compositionally biased region" description="Basic and acidic residues" evidence="2">
    <location>
        <begin position="190"/>
        <end position="209"/>
    </location>
</feature>
<dbReference type="PANTHER" id="PTHR17608:SF4">
    <property type="entry name" value="GENETIC SUPPRESSOR ELEMENT 1"/>
    <property type="match status" value="1"/>
</dbReference>
<evidence type="ECO:0000259" key="3">
    <source>
        <dbReference type="Pfam" id="PF12540"/>
    </source>
</evidence>
<proteinExistence type="predicted"/>
<dbReference type="InterPro" id="IPR042337">
    <property type="entry name" value="GSE1"/>
</dbReference>
<organism evidence="4 5">
    <name type="scientific">Sinanodonta woodiana</name>
    <name type="common">Chinese pond mussel</name>
    <name type="synonym">Anodonta woodiana</name>
    <dbReference type="NCBI Taxonomy" id="1069815"/>
    <lineage>
        <taxon>Eukaryota</taxon>
        <taxon>Metazoa</taxon>
        <taxon>Spiralia</taxon>
        <taxon>Lophotrochozoa</taxon>
        <taxon>Mollusca</taxon>
        <taxon>Bivalvia</taxon>
        <taxon>Autobranchia</taxon>
        <taxon>Heteroconchia</taxon>
        <taxon>Palaeoheterodonta</taxon>
        <taxon>Unionida</taxon>
        <taxon>Unionoidea</taxon>
        <taxon>Unionidae</taxon>
        <taxon>Unioninae</taxon>
        <taxon>Sinanodonta</taxon>
    </lineage>
</organism>
<name>A0ABD3VBQ2_SINWO</name>
<feature type="compositionally biased region" description="Polar residues" evidence="2">
    <location>
        <begin position="212"/>
        <end position="232"/>
    </location>
</feature>
<reference evidence="4 5" key="1">
    <citation type="submission" date="2024-11" db="EMBL/GenBank/DDBJ databases">
        <title>Chromosome-level genome assembly of the freshwater bivalve Anodonta woodiana.</title>
        <authorList>
            <person name="Chen X."/>
        </authorList>
    </citation>
    <scope>NUCLEOTIDE SEQUENCE [LARGE SCALE GENOMIC DNA]</scope>
    <source>
        <strain evidence="4">MN2024</strain>
        <tissue evidence="4">Gills</tissue>
    </source>
</reference>
<sequence>MSLQNLYGGLGLGLDAAYLYPQLAAMHGIYPHHHAGLPPGSKPPPLNMISPAGSKIQRNTATVSPLHQVSTSPTNGVTSLGTSAALNAARTSSFAAALRKLAHQVKDPAEEQNLKSAPSGSPRETTPKRVPPPLVYSSHSSTTLTSPPVVTIAPTQSHLNLLSSDARTTLPERTHSSHSNSSLFEPVPLKSDRERSHSSLSRDDDRASSRDNLSQSARRLTPHSTPGTTSPMMSRDEARGFQPYRPGDDLRHTNLPSSLAAAMDPSMAAVAAAAVAYQYPNFLHPHAFPHPAFRFDDPLLLERYRLMHPPYMPYPPGGMLTHPGLHPFLTGGRYPAELLHPQFPFVSQSGRLSEHRSPSVQSDRQRLEDEKMERDREREKERELQERERHRATERENEREKPRDRSAHRENRDQEKRPVSALDKSRIESLTRDRSLLDREIRDQEKRPVSALDKSRIESLPRERSLLDREDTLSTRFGSIIQGTPRGIADRYPPVPHTSSSTPKGRSEERRASTEDAHSGSYSKNTSTHKKYSIDDLKQADADRRYSLVNPIKESDKSHGQVSPKLNDNQRNSIRKSPECGGLFRPFDSKHVANCYNGILPNEPEIYPGKGDNSKSSFRIGSSPMKQKDNTQDIEKDISQEIFSKKGSSSLSNHIVKLESTLKQLPDNLNELNKDLTSSSSNHKELSPVEALHKLNSSKLTDSSSICDFSTKNEPFYESQCVNHEYSKLDFEEQKIQEARANGIYCSDSECEEEVIQEEERSRQRLLLITTGPPMQLDTSTKKMNFFKEIGLTSQQRRKDQEFNKLRHRRRLHRERSTSPIQMEDEPESVHPVLEPSQIDPDNLCQEADYPQKCDFLKVLDLMALSREKRKIMDQILGVCDDERRRRNNTIRRGMKRKLDEESLQEDDNSSEEETTNRVSVDQMGGVSLRTDSHASHSFGVERDQSFVKNNVTDARAILYPDSNRRQLSKRFAQEFHQSVLETTRLKEKAQKLDQTGDSTNTFSSNSSVRHVTELCSGTVKPAFPVAHTYPSHLPQEWPGVEGLMESYHKHNQEVKLERQILLERTKKLQADSMELNKNAEMLNKRIEELLKAKQQLEEEKYQKQTKIENLKKTLKHYR</sequence>
<dbReference type="AlphaFoldDB" id="A0ABD3VBQ2"/>
<feature type="region of interest" description="Disordered" evidence="2">
    <location>
        <begin position="169"/>
        <end position="253"/>
    </location>
</feature>
<feature type="compositionally biased region" description="Polar residues" evidence="2">
    <location>
        <begin position="114"/>
        <end position="124"/>
    </location>
</feature>
<gene>
    <name evidence="4" type="ORF">ACJMK2_009260</name>
</gene>